<gene>
    <name evidence="11" type="ORF">LSH36_57g04062</name>
</gene>
<dbReference type="InterPro" id="IPR000175">
    <property type="entry name" value="Na/ntran_symport"/>
</dbReference>
<feature type="transmembrane region" description="Helical" evidence="10">
    <location>
        <begin position="158"/>
        <end position="178"/>
    </location>
</feature>
<organism evidence="11 12">
    <name type="scientific">Paralvinella palmiformis</name>
    <dbReference type="NCBI Taxonomy" id="53620"/>
    <lineage>
        <taxon>Eukaryota</taxon>
        <taxon>Metazoa</taxon>
        <taxon>Spiralia</taxon>
        <taxon>Lophotrochozoa</taxon>
        <taxon>Annelida</taxon>
        <taxon>Polychaeta</taxon>
        <taxon>Sedentaria</taxon>
        <taxon>Canalipalpata</taxon>
        <taxon>Terebellida</taxon>
        <taxon>Terebelliformia</taxon>
        <taxon>Alvinellidae</taxon>
        <taxon>Paralvinella</taxon>
    </lineage>
</organism>
<feature type="binding site" evidence="8">
    <location>
        <position position="314"/>
    </location>
    <ligand>
        <name>Na(+)</name>
        <dbReference type="ChEBI" id="CHEBI:29101"/>
        <label>1</label>
    </ligand>
</feature>
<dbReference type="PROSITE" id="PS00754">
    <property type="entry name" value="NA_NEUROTRAN_SYMP_2"/>
    <property type="match status" value="1"/>
</dbReference>
<comment type="caution">
    <text evidence="11">The sequence shown here is derived from an EMBL/GenBank/DDBJ whole genome shotgun (WGS) entry which is preliminary data.</text>
</comment>
<feature type="disulfide bond" evidence="9">
    <location>
        <begin position="51"/>
        <end position="60"/>
    </location>
</feature>
<reference evidence="11" key="1">
    <citation type="journal article" date="2023" name="Mol. Biol. Evol.">
        <title>Third-Generation Sequencing Reveals the Adaptive Role of the Epigenome in Three Deep-Sea Polychaetes.</title>
        <authorList>
            <person name="Perez M."/>
            <person name="Aroh O."/>
            <person name="Sun Y."/>
            <person name="Lan Y."/>
            <person name="Juniper S.K."/>
            <person name="Young C.R."/>
            <person name="Angers B."/>
            <person name="Qian P.Y."/>
        </authorList>
    </citation>
    <scope>NUCLEOTIDE SEQUENCE</scope>
    <source>
        <strain evidence="11">P08H-3</strain>
    </source>
</reference>
<sequence>MYNIRPIHSTGIGYGMVLISGIVCIYYNIIIAWTLYYLFKSFQRVLPWSTCDNSWNTDACASRTRNESFISTNVTADRVLSGNITGYHSDLSWIATNITLPFKKKTPSEEFWQNHVLEITDGIDDMGSIRLELLGCLALSWCLVFLCLIRGIRSSGKVVYVTATFPYLVLLILLIRGVTLPGAIEGIKFYVIPKWEKLLSLKVWGEAAMQIFYSVGAAWGALITMASYNKFNHNCYRDAIMVPILNCCTSIFAGFVIFSIIGFMAHETGSAIEDVITEGPGLVFVVYPAAVARMPISPLWAVLFFLMLFTIGLDSQAMTNEKCATREAAVHFGMFETMTSAFVDEFPRLLSKRKLLLTGLLCFAEFLLGIPCVMQGGIYYLQIMDWYSSTFSLMILSLTELMVIAWIYDKRLMTGILCSSRQFVLLFSMINHTPVTYGSYIYPSWAVGLGWVFALCSIVPLPIVAVIQIVIGRGPPIQRIKGLVKPSALWGPALDPHRAIYRASLHGTDHQSVTEVIPNNKGLPGSNNEEMTPRVILLGCKE</sequence>
<evidence type="ECO:0000313" key="11">
    <source>
        <dbReference type="EMBL" id="KAK2164943.1"/>
    </source>
</evidence>
<evidence type="ECO:0000256" key="8">
    <source>
        <dbReference type="PIRSR" id="PIRSR600175-1"/>
    </source>
</evidence>
<keyword evidence="4 10" id="KW-0812">Transmembrane</keyword>
<evidence type="ECO:0000313" key="12">
    <source>
        <dbReference type="Proteomes" id="UP001208570"/>
    </source>
</evidence>
<feature type="binding site" evidence="8">
    <location>
        <position position="214"/>
    </location>
    <ligand>
        <name>Na(+)</name>
        <dbReference type="ChEBI" id="CHEBI:29101"/>
        <label>1</label>
    </ligand>
</feature>
<dbReference type="PANTHER" id="PTHR11616:SF321">
    <property type="entry name" value="SODIUM-DEPENDENT NUTRIENT AMINO ACID TRANSPORTER 1-RELATED"/>
    <property type="match status" value="1"/>
</dbReference>
<evidence type="ECO:0000256" key="4">
    <source>
        <dbReference type="ARBA" id="ARBA00022692"/>
    </source>
</evidence>
<evidence type="ECO:0000256" key="9">
    <source>
        <dbReference type="PIRSR" id="PIRSR600175-2"/>
    </source>
</evidence>
<evidence type="ECO:0000256" key="6">
    <source>
        <dbReference type="ARBA" id="ARBA00023136"/>
    </source>
</evidence>
<feature type="binding site" evidence="8">
    <location>
        <position position="246"/>
    </location>
    <ligand>
        <name>Na(+)</name>
        <dbReference type="ChEBI" id="CHEBI:29101"/>
        <label>1</label>
    </ligand>
</feature>
<feature type="transmembrane region" description="Helical" evidence="10">
    <location>
        <begin position="423"/>
        <end position="442"/>
    </location>
</feature>
<keyword evidence="7" id="KW-0325">Glycoprotein</keyword>
<feature type="transmembrane region" description="Helical" evidence="10">
    <location>
        <begin position="240"/>
        <end position="265"/>
    </location>
</feature>
<evidence type="ECO:0000256" key="2">
    <source>
        <dbReference type="ARBA" id="ARBA00006459"/>
    </source>
</evidence>
<keyword evidence="8" id="KW-0479">Metal-binding</keyword>
<keyword evidence="5 10" id="KW-1133">Transmembrane helix</keyword>
<evidence type="ECO:0000256" key="5">
    <source>
        <dbReference type="ARBA" id="ARBA00022989"/>
    </source>
</evidence>
<dbReference type="PROSITE" id="PS50267">
    <property type="entry name" value="NA_NEUROTRAN_SYMP_3"/>
    <property type="match status" value="1"/>
</dbReference>
<dbReference type="AlphaFoldDB" id="A0AAD9K4S5"/>
<evidence type="ECO:0000256" key="7">
    <source>
        <dbReference type="ARBA" id="ARBA00023180"/>
    </source>
</evidence>
<comment type="similarity">
    <text evidence="2">Belongs to the sodium:neurotransmitter symporter (SNF) (TC 2.A.22) family.</text>
</comment>
<keyword evidence="9" id="KW-1015">Disulfide bond</keyword>
<dbReference type="GO" id="GO:0046872">
    <property type="term" value="F:metal ion binding"/>
    <property type="evidence" value="ECO:0007669"/>
    <property type="project" value="UniProtKB-KW"/>
</dbReference>
<feature type="transmembrane region" description="Helical" evidence="10">
    <location>
        <begin position="207"/>
        <end position="228"/>
    </location>
</feature>
<evidence type="ECO:0000256" key="10">
    <source>
        <dbReference type="SAM" id="Phobius"/>
    </source>
</evidence>
<dbReference type="GO" id="GO:0089718">
    <property type="term" value="P:amino acid import across plasma membrane"/>
    <property type="evidence" value="ECO:0007669"/>
    <property type="project" value="TreeGrafter"/>
</dbReference>
<feature type="transmembrane region" description="Helical" evidence="10">
    <location>
        <begin position="355"/>
        <end position="380"/>
    </location>
</feature>
<feature type="transmembrane region" description="Helical" evidence="10">
    <location>
        <begin position="129"/>
        <end position="149"/>
    </location>
</feature>
<dbReference type="Proteomes" id="UP001208570">
    <property type="component" value="Unassembled WGS sequence"/>
</dbReference>
<keyword evidence="6 10" id="KW-0472">Membrane</keyword>
<dbReference type="GO" id="GO:0005886">
    <property type="term" value="C:plasma membrane"/>
    <property type="evidence" value="ECO:0007669"/>
    <property type="project" value="TreeGrafter"/>
</dbReference>
<dbReference type="EMBL" id="JAODUP010000057">
    <property type="protein sequence ID" value="KAK2164943.1"/>
    <property type="molecule type" value="Genomic_DNA"/>
</dbReference>
<dbReference type="PRINTS" id="PR00176">
    <property type="entry name" value="NANEUSMPORT"/>
</dbReference>
<accession>A0AAD9K4S5</accession>
<dbReference type="SUPFAM" id="SSF161070">
    <property type="entry name" value="SNF-like"/>
    <property type="match status" value="1"/>
</dbReference>
<proteinExistence type="inferred from homology"/>
<protein>
    <submittedName>
        <fullName evidence="11">Uncharacterized protein</fullName>
    </submittedName>
</protein>
<feature type="transmembrane region" description="Helical" evidence="10">
    <location>
        <begin position="12"/>
        <end position="39"/>
    </location>
</feature>
<keyword evidence="12" id="KW-1185">Reference proteome</keyword>
<feature type="transmembrane region" description="Helical" evidence="10">
    <location>
        <begin position="448"/>
        <end position="471"/>
    </location>
</feature>
<dbReference type="InterPro" id="IPR037272">
    <property type="entry name" value="SNS_sf"/>
</dbReference>
<keyword evidence="8" id="KW-0915">Sodium</keyword>
<feature type="transmembrane region" description="Helical" evidence="10">
    <location>
        <begin position="386"/>
        <end position="408"/>
    </location>
</feature>
<dbReference type="Pfam" id="PF00209">
    <property type="entry name" value="SNF"/>
    <property type="match status" value="2"/>
</dbReference>
<dbReference type="PANTHER" id="PTHR11616">
    <property type="entry name" value="SODIUM/CHLORIDE DEPENDENT TRANSPORTER"/>
    <property type="match status" value="1"/>
</dbReference>
<dbReference type="GO" id="GO:0005283">
    <property type="term" value="F:amino acid:sodium symporter activity"/>
    <property type="evidence" value="ECO:0007669"/>
    <property type="project" value="TreeGrafter"/>
</dbReference>
<evidence type="ECO:0000256" key="3">
    <source>
        <dbReference type="ARBA" id="ARBA00022448"/>
    </source>
</evidence>
<keyword evidence="3" id="KW-0813">Transport</keyword>
<name>A0AAD9K4S5_9ANNE</name>
<comment type="subcellular location">
    <subcellularLocation>
        <location evidence="1">Membrane</location>
        <topology evidence="1">Multi-pass membrane protein</topology>
    </subcellularLocation>
</comment>
<evidence type="ECO:0000256" key="1">
    <source>
        <dbReference type="ARBA" id="ARBA00004141"/>
    </source>
</evidence>
<feature type="transmembrane region" description="Helical" evidence="10">
    <location>
        <begin position="285"/>
        <end position="309"/>
    </location>
</feature>
<feature type="binding site" evidence="8">
    <location>
        <position position="315"/>
    </location>
    <ligand>
        <name>Na(+)</name>
        <dbReference type="ChEBI" id="CHEBI:29101"/>
        <label>1</label>
    </ligand>
</feature>